<sequence>MSTKSLFRKEAIEHRGQRLLGEVLLQVPAGARWVTATVVLVFVLVVGFLFFGTYARRETVTGWLRPEGGVIRVEAQVDGVVEQLQAVEGDRINRGAPIATLRLDGELEQGQSLSTRLIAGLNRERQQLEQQRDAIRARYQQREARLQEEIRSLEAELIQYRRQIENLDRRAALAQRQVQDQADLARQGYLSRRDADKLEDAVLSITESRESVRQDMLARDTTLRNTRHELSSVGTERDAALAEVGEKLAALTQRDAEAVRRGRVQLVAPIDARVGNVRVEPGASVRAGTLVADLLPVQGPLRVELFAPSRAIGFVKAGDEVRLRFDAFPYQKFGIGRGRVISVSRSAVDPRELPMGQQASGPVYRVLVSLDEGAPGLEGRADALRAGMTLQADLVLEERRIVEYLFSPVLGLAKNG</sequence>
<dbReference type="EMBL" id="CP013729">
    <property type="protein sequence ID" value="ALV04830.1"/>
    <property type="molecule type" value="Genomic_DNA"/>
</dbReference>
<protein>
    <recommendedName>
        <fullName evidence="7">AprE-like beta-barrel domain-containing protein</fullName>
    </recommendedName>
</protein>
<dbReference type="RefSeq" id="WP_058933406.1">
    <property type="nucleotide sequence ID" value="NZ_CP013729.1"/>
</dbReference>
<evidence type="ECO:0000256" key="1">
    <source>
        <dbReference type="ARBA" id="ARBA00004167"/>
    </source>
</evidence>
<evidence type="ECO:0000259" key="7">
    <source>
        <dbReference type="Pfam" id="PF26002"/>
    </source>
</evidence>
<organism evidence="8 9">
    <name type="scientific">Roseateles depolymerans</name>
    <dbReference type="NCBI Taxonomy" id="76731"/>
    <lineage>
        <taxon>Bacteria</taxon>
        <taxon>Pseudomonadati</taxon>
        <taxon>Pseudomonadota</taxon>
        <taxon>Betaproteobacteria</taxon>
        <taxon>Burkholderiales</taxon>
        <taxon>Sphaerotilaceae</taxon>
        <taxon>Roseateles</taxon>
    </lineage>
</organism>
<dbReference type="Gene3D" id="1.10.287.1490">
    <property type="match status" value="1"/>
</dbReference>
<keyword evidence="4" id="KW-0812">Transmembrane</keyword>
<dbReference type="PANTHER" id="PTHR30386">
    <property type="entry name" value="MEMBRANE FUSION SUBUNIT OF EMRAB-TOLC MULTIDRUG EFFLUX PUMP"/>
    <property type="match status" value="1"/>
</dbReference>
<dbReference type="InterPro" id="IPR050739">
    <property type="entry name" value="MFP"/>
</dbReference>
<dbReference type="AlphaFoldDB" id="A0A0U3L0H3"/>
<dbReference type="GO" id="GO:0016020">
    <property type="term" value="C:membrane"/>
    <property type="evidence" value="ECO:0007669"/>
    <property type="project" value="UniProtKB-SubCell"/>
</dbReference>
<dbReference type="Proteomes" id="UP000060699">
    <property type="component" value="Chromosome"/>
</dbReference>
<keyword evidence="5" id="KW-1133">Transmembrane helix</keyword>
<feature type="domain" description="AprE-like beta-barrel" evidence="7">
    <location>
        <begin position="303"/>
        <end position="395"/>
    </location>
</feature>
<evidence type="ECO:0000256" key="2">
    <source>
        <dbReference type="ARBA" id="ARBA00009477"/>
    </source>
</evidence>
<comment type="subcellular location">
    <subcellularLocation>
        <location evidence="1">Membrane</location>
        <topology evidence="1">Single-pass membrane protein</topology>
    </subcellularLocation>
</comment>
<evidence type="ECO:0000256" key="5">
    <source>
        <dbReference type="ARBA" id="ARBA00022989"/>
    </source>
</evidence>
<comment type="similarity">
    <text evidence="2">Belongs to the membrane fusion protein (MFP) (TC 8.A.1) family.</text>
</comment>
<dbReference type="STRING" id="76731.RD2015_327"/>
<dbReference type="KEGG" id="rdp:RD2015_327"/>
<reference evidence="8 9" key="1">
    <citation type="submission" date="2015-12" db="EMBL/GenBank/DDBJ databases">
        <title>Complete genome of Roseateles depolymerans KCTC 42856.</title>
        <authorList>
            <person name="Kim K.M."/>
        </authorList>
    </citation>
    <scope>NUCLEOTIDE SEQUENCE [LARGE SCALE GENOMIC DNA]</scope>
    <source>
        <strain evidence="8 9">KCTC 42856</strain>
    </source>
</reference>
<proteinExistence type="inferred from homology"/>
<gene>
    <name evidence="8" type="ORF">RD2015_327</name>
</gene>
<dbReference type="Pfam" id="PF26002">
    <property type="entry name" value="Beta-barrel_AprE"/>
    <property type="match status" value="1"/>
</dbReference>
<keyword evidence="6" id="KW-0472">Membrane</keyword>
<name>A0A0U3L0H3_9BURK</name>
<dbReference type="InterPro" id="IPR006144">
    <property type="entry name" value="Secretion_HlyD_CS"/>
</dbReference>
<keyword evidence="3" id="KW-0813">Transport</keyword>
<keyword evidence="9" id="KW-1185">Reference proteome</keyword>
<evidence type="ECO:0000256" key="3">
    <source>
        <dbReference type="ARBA" id="ARBA00022448"/>
    </source>
</evidence>
<evidence type="ECO:0000256" key="6">
    <source>
        <dbReference type="ARBA" id="ARBA00023136"/>
    </source>
</evidence>
<accession>A0A0U3L0H3</accession>
<dbReference type="PANTHER" id="PTHR30386:SF28">
    <property type="entry name" value="EXPORTED PROTEIN"/>
    <property type="match status" value="1"/>
</dbReference>
<evidence type="ECO:0000313" key="9">
    <source>
        <dbReference type="Proteomes" id="UP000060699"/>
    </source>
</evidence>
<evidence type="ECO:0000256" key="4">
    <source>
        <dbReference type="ARBA" id="ARBA00022692"/>
    </source>
</evidence>
<dbReference type="Gene3D" id="2.40.30.170">
    <property type="match status" value="1"/>
</dbReference>
<dbReference type="GO" id="GO:0009306">
    <property type="term" value="P:protein secretion"/>
    <property type="evidence" value="ECO:0007669"/>
    <property type="project" value="InterPro"/>
</dbReference>
<dbReference type="PRINTS" id="PR01490">
    <property type="entry name" value="RTXTOXIND"/>
</dbReference>
<evidence type="ECO:0000313" key="8">
    <source>
        <dbReference type="EMBL" id="ALV04830.1"/>
    </source>
</evidence>
<dbReference type="Gene3D" id="2.40.50.100">
    <property type="match status" value="1"/>
</dbReference>
<dbReference type="PROSITE" id="PS00543">
    <property type="entry name" value="HLYD_FAMILY"/>
    <property type="match status" value="1"/>
</dbReference>
<dbReference type="InterPro" id="IPR058982">
    <property type="entry name" value="Beta-barrel_AprE"/>
</dbReference>